<gene>
    <name evidence="1" type="ORF">MLD38_000128</name>
</gene>
<comment type="caution">
    <text evidence="1">The sequence shown here is derived from an EMBL/GenBank/DDBJ whole genome shotgun (WGS) entry which is preliminary data.</text>
</comment>
<accession>A0ACB9SB18</accession>
<keyword evidence="2" id="KW-1185">Reference proteome</keyword>
<dbReference type="Proteomes" id="UP001057402">
    <property type="component" value="Chromosome 1"/>
</dbReference>
<dbReference type="EMBL" id="CM042880">
    <property type="protein sequence ID" value="KAI4387716.1"/>
    <property type="molecule type" value="Genomic_DNA"/>
</dbReference>
<organism evidence="1 2">
    <name type="scientific">Melastoma candidum</name>
    <dbReference type="NCBI Taxonomy" id="119954"/>
    <lineage>
        <taxon>Eukaryota</taxon>
        <taxon>Viridiplantae</taxon>
        <taxon>Streptophyta</taxon>
        <taxon>Embryophyta</taxon>
        <taxon>Tracheophyta</taxon>
        <taxon>Spermatophyta</taxon>
        <taxon>Magnoliopsida</taxon>
        <taxon>eudicotyledons</taxon>
        <taxon>Gunneridae</taxon>
        <taxon>Pentapetalae</taxon>
        <taxon>rosids</taxon>
        <taxon>malvids</taxon>
        <taxon>Myrtales</taxon>
        <taxon>Melastomataceae</taxon>
        <taxon>Melastomatoideae</taxon>
        <taxon>Melastomateae</taxon>
        <taxon>Melastoma</taxon>
    </lineage>
</organism>
<protein>
    <submittedName>
        <fullName evidence="1">Uncharacterized protein</fullName>
    </submittedName>
</protein>
<sequence>MDSNRSQLSPMLRLLIPCLLLLLLLSPSPSLQQIQDSQGSTGSSNQNKAKAKIPEIHCSRERSRAAVKVIDEYLMPFVEKENYQLPNKCKLHPDGNLYKDQEDHKIHYDIHEWRCGYCRKVFYEEKYLDKHFDNRHFDLVNASHGNCLADLCGALHCDLVMNSASKKGKCNPAATAKNRHSCENLADSCFPVQGGPSANRLHELFLRQFCDSHTCPARLKPFSRGQRKRRSISYIVICVMVLMLLPLFYVFVYLYQSGIRRGTQDLRRISPDARKKKPS</sequence>
<reference evidence="2" key="1">
    <citation type="journal article" date="2023" name="Front. Plant Sci.">
        <title>Chromosomal-level genome assembly of Melastoma candidum provides insights into trichome evolution.</title>
        <authorList>
            <person name="Zhong Y."/>
            <person name="Wu W."/>
            <person name="Sun C."/>
            <person name="Zou P."/>
            <person name="Liu Y."/>
            <person name="Dai S."/>
            <person name="Zhou R."/>
        </authorList>
    </citation>
    <scope>NUCLEOTIDE SEQUENCE [LARGE SCALE GENOMIC DNA]</scope>
</reference>
<evidence type="ECO:0000313" key="2">
    <source>
        <dbReference type="Proteomes" id="UP001057402"/>
    </source>
</evidence>
<name>A0ACB9SB18_9MYRT</name>
<proteinExistence type="predicted"/>
<evidence type="ECO:0000313" key="1">
    <source>
        <dbReference type="EMBL" id="KAI4387716.1"/>
    </source>
</evidence>